<dbReference type="EMBL" id="JAEKNR010000047">
    <property type="protein sequence ID" value="MBJ7597229.1"/>
    <property type="molecule type" value="Genomic_DNA"/>
</dbReference>
<dbReference type="AlphaFoldDB" id="A0A934N853"/>
<protein>
    <submittedName>
        <fullName evidence="1">DUF2203 domain-containing protein</fullName>
    </submittedName>
</protein>
<organism evidence="1 2">
    <name type="scientific">Candidatus Nephthysia bennettiae</name>
    <dbReference type="NCBI Taxonomy" id="3127016"/>
    <lineage>
        <taxon>Bacteria</taxon>
        <taxon>Bacillati</taxon>
        <taxon>Candidatus Dormiibacterota</taxon>
        <taxon>Candidatus Dormibacteria</taxon>
        <taxon>Candidatus Dormibacterales</taxon>
        <taxon>Candidatus Dormibacteraceae</taxon>
        <taxon>Candidatus Nephthysia</taxon>
    </lineage>
</organism>
<dbReference type="InterPro" id="IPR018699">
    <property type="entry name" value="DUF2203"/>
</dbReference>
<evidence type="ECO:0000313" key="1">
    <source>
        <dbReference type="EMBL" id="MBJ7597229.1"/>
    </source>
</evidence>
<proteinExistence type="predicted"/>
<dbReference type="PIRSF" id="PIRSF016498">
    <property type="entry name" value="UCP016498"/>
    <property type="match status" value="1"/>
</dbReference>
<keyword evidence="2" id="KW-1185">Reference proteome</keyword>
<dbReference type="Pfam" id="PF09969">
    <property type="entry name" value="DUF2203"/>
    <property type="match status" value="1"/>
</dbReference>
<sequence length="138" mass="15821">MEARTYRVEEANQVLPEVRRLTERIVALTGELPELEDELRIAEYRAHRPGASAPDQRRYEEGLKRLRSAEQELVGAAGRLDDLGVQLKDASTGLVDFLSYQEGELIELCWQLGEDEVSFWHRIGEGYAGRKPIQARRR</sequence>
<evidence type="ECO:0000313" key="2">
    <source>
        <dbReference type="Proteomes" id="UP000612893"/>
    </source>
</evidence>
<comment type="caution">
    <text evidence="1">The sequence shown here is derived from an EMBL/GenBank/DDBJ whole genome shotgun (WGS) entry which is preliminary data.</text>
</comment>
<gene>
    <name evidence="1" type="ORF">JF922_03970</name>
</gene>
<reference evidence="1" key="1">
    <citation type="submission" date="2020-10" db="EMBL/GenBank/DDBJ databases">
        <title>Ca. Dormibacterota MAGs.</title>
        <authorList>
            <person name="Montgomery K."/>
        </authorList>
    </citation>
    <scope>NUCLEOTIDE SEQUENCE [LARGE SCALE GENOMIC DNA]</scope>
    <source>
        <strain evidence="1">SC8812_S17_10</strain>
    </source>
</reference>
<dbReference type="Proteomes" id="UP000612893">
    <property type="component" value="Unassembled WGS sequence"/>
</dbReference>
<dbReference type="RefSeq" id="WP_338199296.1">
    <property type="nucleotide sequence ID" value="NZ_JAEKNR010000047.1"/>
</dbReference>
<accession>A0A934N853</accession>
<name>A0A934N853_9BACT</name>